<comment type="caution">
    <text evidence="1">The sequence shown here is derived from an EMBL/GenBank/DDBJ whole genome shotgun (WGS) entry which is preliminary data.</text>
</comment>
<dbReference type="InterPro" id="IPR023430">
    <property type="entry name" value="Pept_HybD-like_dom_sf"/>
</dbReference>
<dbReference type="Proteomes" id="UP000228711">
    <property type="component" value="Unassembled WGS sequence"/>
</dbReference>
<evidence type="ECO:0000313" key="1">
    <source>
        <dbReference type="EMBL" id="PIS41260.1"/>
    </source>
</evidence>
<gene>
    <name evidence="1" type="ORF">COT25_04060</name>
</gene>
<accession>A0A2H0YS25</accession>
<proteinExistence type="predicted"/>
<evidence type="ECO:0000313" key="2">
    <source>
        <dbReference type="Proteomes" id="UP000228711"/>
    </source>
</evidence>
<dbReference type="SUPFAM" id="SSF53163">
    <property type="entry name" value="HybD-like"/>
    <property type="match status" value="1"/>
</dbReference>
<sequence>MDVWLFGNPDLGMDSLPLTLREDLQKAFPKAIFTVQDPLDEWDMPKKLLIVDTVIGINQVKTFTSLDEFQKGPRVTMHDFDLGMQLAFLQKLNKLPPVTIIGVPPTLSRNKARAQIISALQKYGL</sequence>
<evidence type="ECO:0008006" key="3">
    <source>
        <dbReference type="Google" id="ProtNLM"/>
    </source>
</evidence>
<dbReference type="AlphaFoldDB" id="A0A2H0YS25"/>
<dbReference type="EMBL" id="PEXV01000133">
    <property type="protein sequence ID" value="PIS41260.1"/>
    <property type="molecule type" value="Genomic_DNA"/>
</dbReference>
<dbReference type="Gene3D" id="3.40.50.1450">
    <property type="entry name" value="HybD-like"/>
    <property type="match status" value="1"/>
</dbReference>
<reference evidence="2" key="1">
    <citation type="submission" date="2017-09" db="EMBL/GenBank/DDBJ databases">
        <title>Depth-based differentiation of microbial function through sediment-hosted aquifers and enrichment of novel symbionts in the deep terrestrial subsurface.</title>
        <authorList>
            <person name="Probst A.J."/>
            <person name="Ladd B."/>
            <person name="Jarett J.K."/>
            <person name="Geller-Mcgrath D.E."/>
            <person name="Sieber C.M.K."/>
            <person name="Emerson J.B."/>
            <person name="Anantharaman K."/>
            <person name="Thomas B.C."/>
            <person name="Malmstrom R."/>
            <person name="Stieglmeier M."/>
            <person name="Klingl A."/>
            <person name="Woyke T."/>
            <person name="Ryan C.M."/>
            <person name="Banfield J.F."/>
        </authorList>
    </citation>
    <scope>NUCLEOTIDE SEQUENCE [LARGE SCALE GENOMIC DNA]</scope>
</reference>
<organism evidence="1 2">
    <name type="scientific">Candidatus Kerfeldbacteria bacterium CG08_land_8_20_14_0_20_42_7</name>
    <dbReference type="NCBI Taxonomy" id="2014245"/>
    <lineage>
        <taxon>Bacteria</taxon>
        <taxon>Candidatus Kerfeldiibacteriota</taxon>
    </lineage>
</organism>
<protein>
    <recommendedName>
        <fullName evidence="3">Hydrogenase maturation protease</fullName>
    </recommendedName>
</protein>
<name>A0A2H0YS25_9BACT</name>